<feature type="region of interest" description="Disordered" evidence="18">
    <location>
        <begin position="259"/>
        <end position="354"/>
    </location>
</feature>
<comment type="subunit">
    <text evidence="12">Interacts with the Sec translocase complex via SecD. Specifically interacts with transmembrane segments of nascent integral membrane proteins during membrane integration.</text>
</comment>
<evidence type="ECO:0000256" key="9">
    <source>
        <dbReference type="ARBA" id="ARBA00023136"/>
    </source>
</evidence>
<feature type="compositionally biased region" description="Low complexity" evidence="18">
    <location>
        <begin position="262"/>
        <end position="304"/>
    </location>
</feature>
<reference evidence="21 22" key="1">
    <citation type="submission" date="2019-06" db="EMBL/GenBank/DDBJ databases">
        <title>Sequencing the genomes of 1000 actinobacteria strains.</title>
        <authorList>
            <person name="Klenk H.-P."/>
        </authorList>
    </citation>
    <scope>NUCLEOTIDE SEQUENCE [LARGE SCALE GENOMIC DNA]</scope>
    <source>
        <strain evidence="21 22">DSM 102200</strain>
    </source>
</reference>
<dbReference type="Proteomes" id="UP000316096">
    <property type="component" value="Unassembled WGS sequence"/>
</dbReference>
<dbReference type="GO" id="GO:0005886">
    <property type="term" value="C:plasma membrane"/>
    <property type="evidence" value="ECO:0007669"/>
    <property type="project" value="UniProtKB-SubCell"/>
</dbReference>
<accession>A0A543CKB0</accession>
<evidence type="ECO:0000256" key="8">
    <source>
        <dbReference type="ARBA" id="ARBA00022989"/>
    </source>
</evidence>
<dbReference type="EMBL" id="VFOZ01000001">
    <property type="protein sequence ID" value="TQL97541.1"/>
    <property type="molecule type" value="Genomic_DNA"/>
</dbReference>
<evidence type="ECO:0000256" key="14">
    <source>
        <dbReference type="ARBA" id="ARBA00033245"/>
    </source>
</evidence>
<dbReference type="PANTHER" id="PTHR12428:SF65">
    <property type="entry name" value="CYTOCHROME C OXIDASE ASSEMBLY PROTEIN COX18, MITOCHONDRIAL"/>
    <property type="match status" value="1"/>
</dbReference>
<keyword evidence="9 19" id="KW-0472">Membrane</keyword>
<dbReference type="RefSeq" id="WP_246121618.1">
    <property type="nucleotide sequence ID" value="NZ_VFOZ01000001.1"/>
</dbReference>
<feature type="transmembrane region" description="Helical" evidence="19">
    <location>
        <begin position="168"/>
        <end position="191"/>
    </location>
</feature>
<keyword evidence="7" id="KW-0653">Protein transport</keyword>
<dbReference type="Pfam" id="PF02096">
    <property type="entry name" value="60KD_IMP"/>
    <property type="match status" value="1"/>
</dbReference>
<evidence type="ECO:0000256" key="12">
    <source>
        <dbReference type="ARBA" id="ARBA00026028"/>
    </source>
</evidence>
<dbReference type="GO" id="GO:0032977">
    <property type="term" value="F:membrane insertase activity"/>
    <property type="evidence" value="ECO:0007669"/>
    <property type="project" value="InterPro"/>
</dbReference>
<evidence type="ECO:0000259" key="20">
    <source>
        <dbReference type="Pfam" id="PF02096"/>
    </source>
</evidence>
<feature type="domain" description="Membrane insertase YidC/Oxa/ALB C-terminal" evidence="20">
    <location>
        <begin position="36"/>
        <end position="251"/>
    </location>
</feature>
<keyword evidence="6 16" id="KW-0812">Transmembrane</keyword>
<evidence type="ECO:0000256" key="13">
    <source>
        <dbReference type="ARBA" id="ARBA00031538"/>
    </source>
</evidence>
<keyword evidence="17" id="KW-0175">Coiled coil</keyword>
<evidence type="ECO:0000256" key="18">
    <source>
        <dbReference type="SAM" id="MobiDB-lite"/>
    </source>
</evidence>
<keyword evidence="5" id="KW-1003">Cell membrane</keyword>
<evidence type="ECO:0000256" key="11">
    <source>
        <dbReference type="ARBA" id="ARBA00025034"/>
    </source>
</evidence>
<dbReference type="GO" id="GO:0015031">
    <property type="term" value="P:protein transport"/>
    <property type="evidence" value="ECO:0007669"/>
    <property type="project" value="UniProtKB-KW"/>
</dbReference>
<dbReference type="NCBIfam" id="TIGR03592">
    <property type="entry name" value="yidC_oxa1_cterm"/>
    <property type="match status" value="1"/>
</dbReference>
<dbReference type="InterPro" id="IPR028055">
    <property type="entry name" value="YidC/Oxa/ALB_C"/>
</dbReference>
<evidence type="ECO:0000256" key="6">
    <source>
        <dbReference type="ARBA" id="ARBA00022692"/>
    </source>
</evidence>
<dbReference type="NCBIfam" id="NF002350">
    <property type="entry name" value="PRK01315.1"/>
    <property type="match status" value="1"/>
</dbReference>
<sequence length="354" mass="38472">MSLSFLSPLFEAVTWVIIQIHAGLSLIFPADSGWAWGLSIFLLTALMRIIIFPLFVKQIHASRKMQELNPQVQALRKKYKKDKQRLNQEMMKLYQEAGANPLSGCLPLVVQFPIFISLYNVLRAISTTKPGESKYGMSSSLIQSAQHAHIFGASIPTTFVEAWGDKHIGAMVVAGLAVVISSTTTFFTMKTSVGRSMQSMTADNPMMQSQKFLVYLSPLFGLFGLTLPLGVLIYWVTTNSWTLAQSHYVYKKYPMSTPDGQAAAGSNGKAGTTAKGTTAKTGTAKTGTSKAGARTGAKAGVKGTSSLASTARQPSGMLGKTRKKAEPEPEDTPAETPKVVRQQPSRQSRSKRKR</sequence>
<evidence type="ECO:0000256" key="17">
    <source>
        <dbReference type="SAM" id="Coils"/>
    </source>
</evidence>
<keyword evidence="22" id="KW-1185">Reference proteome</keyword>
<keyword evidence="4" id="KW-0813">Transport</keyword>
<name>A0A543CKB0_9ACTN</name>
<evidence type="ECO:0000256" key="16">
    <source>
        <dbReference type="RuleBase" id="RU003945"/>
    </source>
</evidence>
<dbReference type="PANTHER" id="PTHR12428">
    <property type="entry name" value="OXA1"/>
    <property type="match status" value="1"/>
</dbReference>
<evidence type="ECO:0000256" key="7">
    <source>
        <dbReference type="ARBA" id="ARBA00022927"/>
    </source>
</evidence>
<comment type="function">
    <text evidence="11">Required for the insertion and/or proper folding and/or complex formation of integral membrane proteins into the membrane. Involved in integration of membrane proteins that insert both dependently and independently of the Sec translocase complex, as well as at least some lipoproteins. Aids folding of multispanning membrane proteins.</text>
</comment>
<proteinExistence type="inferred from homology"/>
<comment type="similarity">
    <text evidence="2">Belongs to the OXA1/ALB3/YidC family. Type 1 subfamily.</text>
</comment>
<dbReference type="InterPro" id="IPR001708">
    <property type="entry name" value="YidC/ALB3/OXA1/COX18"/>
</dbReference>
<evidence type="ECO:0000256" key="1">
    <source>
        <dbReference type="ARBA" id="ARBA00004651"/>
    </source>
</evidence>
<dbReference type="CDD" id="cd20070">
    <property type="entry name" value="5TM_YidC_Alb3"/>
    <property type="match status" value="1"/>
</dbReference>
<feature type="coiled-coil region" evidence="17">
    <location>
        <begin position="69"/>
        <end position="96"/>
    </location>
</feature>
<feature type="compositionally biased region" description="Low complexity" evidence="18">
    <location>
        <begin position="334"/>
        <end position="347"/>
    </location>
</feature>
<feature type="transmembrane region" description="Helical" evidence="19">
    <location>
        <begin position="34"/>
        <end position="56"/>
    </location>
</feature>
<evidence type="ECO:0000256" key="19">
    <source>
        <dbReference type="SAM" id="Phobius"/>
    </source>
</evidence>
<dbReference type="InterPro" id="IPR047196">
    <property type="entry name" value="YidC_ALB_C"/>
</dbReference>
<evidence type="ECO:0000256" key="4">
    <source>
        <dbReference type="ARBA" id="ARBA00022448"/>
    </source>
</evidence>
<evidence type="ECO:0000256" key="15">
    <source>
        <dbReference type="ARBA" id="ARBA00033342"/>
    </source>
</evidence>
<evidence type="ECO:0000256" key="3">
    <source>
        <dbReference type="ARBA" id="ARBA00015325"/>
    </source>
</evidence>
<comment type="caution">
    <text evidence="21">The sequence shown here is derived from an EMBL/GenBank/DDBJ whole genome shotgun (WGS) entry which is preliminary data.</text>
</comment>
<comment type="subcellular location">
    <subcellularLocation>
        <location evidence="1">Cell membrane</location>
        <topology evidence="1">Multi-pass membrane protein</topology>
    </subcellularLocation>
    <subcellularLocation>
        <location evidence="16">Membrane</location>
        <topology evidence="16">Multi-pass membrane protein</topology>
    </subcellularLocation>
</comment>
<feature type="transmembrane region" description="Helical" evidence="19">
    <location>
        <begin position="212"/>
        <end position="236"/>
    </location>
</feature>
<organism evidence="21 22">
    <name type="scientific">Actinoallomurus bryophytorum</name>
    <dbReference type="NCBI Taxonomy" id="1490222"/>
    <lineage>
        <taxon>Bacteria</taxon>
        <taxon>Bacillati</taxon>
        <taxon>Actinomycetota</taxon>
        <taxon>Actinomycetes</taxon>
        <taxon>Streptosporangiales</taxon>
        <taxon>Thermomonosporaceae</taxon>
        <taxon>Actinoallomurus</taxon>
    </lineage>
</organism>
<dbReference type="GO" id="GO:0051205">
    <property type="term" value="P:protein insertion into membrane"/>
    <property type="evidence" value="ECO:0007669"/>
    <property type="project" value="TreeGrafter"/>
</dbReference>
<evidence type="ECO:0000313" key="21">
    <source>
        <dbReference type="EMBL" id="TQL97541.1"/>
    </source>
</evidence>
<keyword evidence="10" id="KW-0143">Chaperone</keyword>
<evidence type="ECO:0000256" key="10">
    <source>
        <dbReference type="ARBA" id="ARBA00023186"/>
    </source>
</evidence>
<keyword evidence="8 19" id="KW-1133">Transmembrane helix</keyword>
<evidence type="ECO:0000256" key="2">
    <source>
        <dbReference type="ARBA" id="ARBA00010527"/>
    </source>
</evidence>
<evidence type="ECO:0000313" key="22">
    <source>
        <dbReference type="Proteomes" id="UP000316096"/>
    </source>
</evidence>
<protein>
    <recommendedName>
        <fullName evidence="3">Membrane protein insertase YidC</fullName>
    </recommendedName>
    <alternativeName>
        <fullName evidence="15">Foldase YidC</fullName>
    </alternativeName>
    <alternativeName>
        <fullName evidence="14">Membrane integrase YidC</fullName>
    </alternativeName>
    <alternativeName>
        <fullName evidence="13">Membrane protein YidC</fullName>
    </alternativeName>
</protein>
<evidence type="ECO:0000256" key="5">
    <source>
        <dbReference type="ARBA" id="ARBA00022475"/>
    </source>
</evidence>
<dbReference type="AlphaFoldDB" id="A0A543CKB0"/>
<gene>
    <name evidence="21" type="ORF">FB559_3132</name>
</gene>